<organism evidence="1 2">
    <name type="scientific">Pristionchus mayeri</name>
    <dbReference type="NCBI Taxonomy" id="1317129"/>
    <lineage>
        <taxon>Eukaryota</taxon>
        <taxon>Metazoa</taxon>
        <taxon>Ecdysozoa</taxon>
        <taxon>Nematoda</taxon>
        <taxon>Chromadorea</taxon>
        <taxon>Rhabditida</taxon>
        <taxon>Rhabditina</taxon>
        <taxon>Diplogasteromorpha</taxon>
        <taxon>Diplogasteroidea</taxon>
        <taxon>Neodiplogasteridae</taxon>
        <taxon>Pristionchus</taxon>
    </lineage>
</organism>
<feature type="non-terminal residue" evidence="1">
    <location>
        <position position="126"/>
    </location>
</feature>
<reference evidence="2" key="1">
    <citation type="submission" date="2022-10" db="EMBL/GenBank/DDBJ databases">
        <title>Genome assembly of Pristionchus species.</title>
        <authorList>
            <person name="Yoshida K."/>
            <person name="Sommer R.J."/>
        </authorList>
    </citation>
    <scope>NUCLEOTIDE SEQUENCE [LARGE SCALE GENOMIC DNA]</scope>
    <source>
        <strain evidence="2">RS5460</strain>
    </source>
</reference>
<dbReference type="Proteomes" id="UP001328107">
    <property type="component" value="Unassembled WGS sequence"/>
</dbReference>
<accession>A0AAN4ZNL1</accession>
<comment type="caution">
    <text evidence="1">The sequence shown here is derived from an EMBL/GenBank/DDBJ whole genome shotgun (WGS) entry which is preliminary data.</text>
</comment>
<dbReference type="EMBL" id="BTRK01000003">
    <property type="protein sequence ID" value="GMR40900.1"/>
    <property type="molecule type" value="Genomic_DNA"/>
</dbReference>
<sequence>VFTAVCLPFSAYCLWRFLFGRKRVNVLVACADDHLRNAITLRISDDGRGSDGDWPVRLTGGVMYKSRFGWEEYCFLELASFPHRFPDFCERTNVIIFVIDSSQSVEDQKDSLELFQPVVNYEALKS</sequence>
<gene>
    <name evidence="1" type="ORF">PMAYCL1PPCAC_11095</name>
</gene>
<keyword evidence="2" id="KW-1185">Reference proteome</keyword>
<evidence type="ECO:0000313" key="2">
    <source>
        <dbReference type="Proteomes" id="UP001328107"/>
    </source>
</evidence>
<evidence type="ECO:0000313" key="1">
    <source>
        <dbReference type="EMBL" id="GMR40900.1"/>
    </source>
</evidence>
<name>A0AAN4ZNL1_9BILA</name>
<proteinExistence type="predicted"/>
<protein>
    <submittedName>
        <fullName evidence="1">Uncharacterized protein</fullName>
    </submittedName>
</protein>
<dbReference type="AlphaFoldDB" id="A0AAN4ZNL1"/>
<feature type="non-terminal residue" evidence="1">
    <location>
        <position position="1"/>
    </location>
</feature>